<keyword evidence="1" id="KW-1133">Transmembrane helix</keyword>
<feature type="transmembrane region" description="Helical" evidence="1">
    <location>
        <begin position="94"/>
        <end position="113"/>
    </location>
</feature>
<dbReference type="PANTHER" id="PTHR18640">
    <property type="entry name" value="SOLUTE CARRIER FAMILY 10 MEMBER 7"/>
    <property type="match status" value="1"/>
</dbReference>
<feature type="transmembrane region" description="Helical" evidence="1">
    <location>
        <begin position="164"/>
        <end position="182"/>
    </location>
</feature>
<dbReference type="Gene3D" id="1.20.1530.20">
    <property type="match status" value="1"/>
</dbReference>
<dbReference type="Proteomes" id="UP000290057">
    <property type="component" value="Chromosome"/>
</dbReference>
<dbReference type="EMBL" id="AP019389">
    <property type="protein sequence ID" value="BBI20731.1"/>
    <property type="molecule type" value="Genomic_DNA"/>
</dbReference>
<feature type="transmembrane region" description="Helical" evidence="1">
    <location>
        <begin position="228"/>
        <end position="251"/>
    </location>
</feature>
<dbReference type="Pfam" id="PF13593">
    <property type="entry name" value="SBF_like"/>
    <property type="match status" value="1"/>
</dbReference>
<organism evidence="2 3">
    <name type="scientific">Qipengyuania flava</name>
    <dbReference type="NCBI Taxonomy" id="192812"/>
    <lineage>
        <taxon>Bacteria</taxon>
        <taxon>Pseudomonadati</taxon>
        <taxon>Pseudomonadota</taxon>
        <taxon>Alphaproteobacteria</taxon>
        <taxon>Sphingomonadales</taxon>
        <taxon>Erythrobacteraceae</taxon>
        <taxon>Qipengyuania</taxon>
    </lineage>
</organism>
<dbReference type="AlphaFoldDB" id="A0A3T1CIC4"/>
<feature type="transmembrane region" description="Helical" evidence="1">
    <location>
        <begin position="203"/>
        <end position="222"/>
    </location>
</feature>
<reference evidence="2 3" key="1">
    <citation type="submission" date="2019-01" db="EMBL/GenBank/DDBJ databases">
        <title>Complete genome sequence of Erythrobacter flavus KJ5.</title>
        <authorList>
            <person name="Kanesaki Y."/>
            <person name="Brotosudarmo T."/>
            <person name="Moriuchi R."/>
            <person name="Awai K."/>
        </authorList>
    </citation>
    <scope>NUCLEOTIDE SEQUENCE [LARGE SCALE GENOMIC DNA]</scope>
    <source>
        <strain evidence="2 3">KJ5</strain>
    </source>
</reference>
<proteinExistence type="predicted"/>
<feature type="transmembrane region" description="Helical" evidence="1">
    <location>
        <begin position="125"/>
        <end position="152"/>
    </location>
</feature>
<dbReference type="GO" id="GO:0005886">
    <property type="term" value="C:plasma membrane"/>
    <property type="evidence" value="ECO:0007669"/>
    <property type="project" value="TreeGrafter"/>
</dbReference>
<feature type="transmembrane region" description="Helical" evidence="1">
    <location>
        <begin position="39"/>
        <end position="56"/>
    </location>
</feature>
<sequence>MSFRTVLADPMLRMLVAAIALAALLPATGDARSAAQMIANAAIFVLFLLNGMRIARRDIAVGIANWRFLLPLVLWVFGAMALAGLVLAALGGGWLTPAVALGFLYLGTLPSTVQSATSYTSLAGGNVALSVVGAALLNILGVFVTVPLFLALGGSGSGAVGMDVIGKIMLLLILPFAIGQMVQGRTGAFIARYKPRIAWIDRFAISAAIYVAFSGAVEQGIWQRVDAFDWVVIGALVAGFLLIGNYGAWLAGGLLRLRHGDRIAFLFAGAQKSAAVGAPLATILFPPEEAGFIVIALLLYHFFQLVVAAPIASRLAASSNLRDGADCAAPTTGS</sequence>
<evidence type="ECO:0000313" key="2">
    <source>
        <dbReference type="EMBL" id="BBI20731.1"/>
    </source>
</evidence>
<dbReference type="InterPro" id="IPR038770">
    <property type="entry name" value="Na+/solute_symporter_sf"/>
</dbReference>
<feature type="transmembrane region" description="Helical" evidence="1">
    <location>
        <begin position="68"/>
        <end position="88"/>
    </location>
</feature>
<keyword evidence="1" id="KW-0812">Transmembrane</keyword>
<protein>
    <submittedName>
        <fullName evidence="2">Exported protein</fullName>
    </submittedName>
</protein>
<evidence type="ECO:0000313" key="3">
    <source>
        <dbReference type="Proteomes" id="UP000290057"/>
    </source>
</evidence>
<dbReference type="InterPro" id="IPR016833">
    <property type="entry name" value="Put_Na-Bile_cotransptr"/>
</dbReference>
<name>A0A3T1CIC4_9SPHN</name>
<feature type="transmembrane region" description="Helical" evidence="1">
    <location>
        <begin position="263"/>
        <end position="285"/>
    </location>
</feature>
<keyword evidence="3" id="KW-1185">Reference proteome</keyword>
<dbReference type="PANTHER" id="PTHR18640:SF5">
    <property type="entry name" value="SODIUM_BILE ACID COTRANSPORTER 7"/>
    <property type="match status" value="1"/>
</dbReference>
<feature type="transmembrane region" description="Helical" evidence="1">
    <location>
        <begin position="291"/>
        <end position="312"/>
    </location>
</feature>
<accession>A0A3T1CIC4</accession>
<dbReference type="PIRSF" id="PIRSF026166">
    <property type="entry name" value="UCP026166"/>
    <property type="match status" value="1"/>
</dbReference>
<gene>
    <name evidence="2" type="ORF">EKJ_15780</name>
</gene>
<dbReference type="RefSeq" id="WP_130586486.1">
    <property type="nucleotide sequence ID" value="NZ_AP019389.1"/>
</dbReference>
<evidence type="ECO:0000256" key="1">
    <source>
        <dbReference type="SAM" id="Phobius"/>
    </source>
</evidence>
<keyword evidence="1" id="KW-0472">Membrane</keyword>